<reference evidence="2" key="1">
    <citation type="journal article" date="2019" name="bioRxiv">
        <title>The Genome of the Zebra Mussel, Dreissena polymorpha: A Resource for Invasive Species Research.</title>
        <authorList>
            <person name="McCartney M.A."/>
            <person name="Auch B."/>
            <person name="Kono T."/>
            <person name="Mallez S."/>
            <person name="Zhang Y."/>
            <person name="Obille A."/>
            <person name="Becker A."/>
            <person name="Abrahante J.E."/>
            <person name="Garbe J."/>
            <person name="Badalamenti J.P."/>
            <person name="Herman A."/>
            <person name="Mangelson H."/>
            <person name="Liachko I."/>
            <person name="Sullivan S."/>
            <person name="Sone E.D."/>
            <person name="Koren S."/>
            <person name="Silverstein K.A.T."/>
            <person name="Beckman K.B."/>
            <person name="Gohl D.M."/>
        </authorList>
    </citation>
    <scope>NUCLEOTIDE SEQUENCE</scope>
    <source>
        <strain evidence="2">Duluth1</strain>
        <tissue evidence="2">Whole animal</tissue>
    </source>
</reference>
<dbReference type="EMBL" id="JAIWYP010000011">
    <property type="protein sequence ID" value="KAH3735186.1"/>
    <property type="molecule type" value="Genomic_DNA"/>
</dbReference>
<feature type="compositionally biased region" description="Polar residues" evidence="1">
    <location>
        <begin position="1"/>
        <end position="12"/>
    </location>
</feature>
<accession>A0A9D4CZQ2</accession>
<evidence type="ECO:0000313" key="3">
    <source>
        <dbReference type="Proteomes" id="UP000828390"/>
    </source>
</evidence>
<comment type="caution">
    <text evidence="2">The sequence shown here is derived from an EMBL/GenBank/DDBJ whole genome shotgun (WGS) entry which is preliminary data.</text>
</comment>
<gene>
    <name evidence="2" type="ORF">DPMN_041648</name>
</gene>
<dbReference type="Proteomes" id="UP000828390">
    <property type="component" value="Unassembled WGS sequence"/>
</dbReference>
<evidence type="ECO:0000313" key="2">
    <source>
        <dbReference type="EMBL" id="KAH3735186.1"/>
    </source>
</evidence>
<evidence type="ECO:0000256" key="1">
    <source>
        <dbReference type="SAM" id="MobiDB-lite"/>
    </source>
</evidence>
<sequence length="66" mass="7200">MPLATKVSQTSPGLPLATKMSRRPPKDAANHKGIADVRGGCCLPQRCKRRCQMMPLGTKDDPVLRI</sequence>
<protein>
    <submittedName>
        <fullName evidence="2">Uncharacterized protein</fullName>
    </submittedName>
</protein>
<feature type="compositionally biased region" description="Basic and acidic residues" evidence="1">
    <location>
        <begin position="24"/>
        <end position="33"/>
    </location>
</feature>
<organism evidence="2 3">
    <name type="scientific">Dreissena polymorpha</name>
    <name type="common">Zebra mussel</name>
    <name type="synonym">Mytilus polymorpha</name>
    <dbReference type="NCBI Taxonomy" id="45954"/>
    <lineage>
        <taxon>Eukaryota</taxon>
        <taxon>Metazoa</taxon>
        <taxon>Spiralia</taxon>
        <taxon>Lophotrochozoa</taxon>
        <taxon>Mollusca</taxon>
        <taxon>Bivalvia</taxon>
        <taxon>Autobranchia</taxon>
        <taxon>Heteroconchia</taxon>
        <taxon>Euheterodonta</taxon>
        <taxon>Imparidentia</taxon>
        <taxon>Neoheterodontei</taxon>
        <taxon>Myida</taxon>
        <taxon>Dreissenoidea</taxon>
        <taxon>Dreissenidae</taxon>
        <taxon>Dreissena</taxon>
    </lineage>
</organism>
<name>A0A9D4CZQ2_DREPO</name>
<keyword evidence="3" id="KW-1185">Reference proteome</keyword>
<dbReference type="AlphaFoldDB" id="A0A9D4CZQ2"/>
<feature type="region of interest" description="Disordered" evidence="1">
    <location>
        <begin position="1"/>
        <end position="33"/>
    </location>
</feature>
<reference evidence="2" key="2">
    <citation type="submission" date="2020-11" db="EMBL/GenBank/DDBJ databases">
        <authorList>
            <person name="McCartney M.A."/>
            <person name="Auch B."/>
            <person name="Kono T."/>
            <person name="Mallez S."/>
            <person name="Becker A."/>
            <person name="Gohl D.M."/>
            <person name="Silverstein K.A.T."/>
            <person name="Koren S."/>
            <person name="Bechman K.B."/>
            <person name="Herman A."/>
            <person name="Abrahante J.E."/>
            <person name="Garbe J."/>
        </authorList>
    </citation>
    <scope>NUCLEOTIDE SEQUENCE</scope>
    <source>
        <strain evidence="2">Duluth1</strain>
        <tissue evidence="2">Whole animal</tissue>
    </source>
</reference>
<proteinExistence type="predicted"/>